<dbReference type="InterPro" id="IPR016024">
    <property type="entry name" value="ARM-type_fold"/>
</dbReference>
<evidence type="ECO:0000256" key="1">
    <source>
        <dbReference type="SAM" id="MobiDB-lite"/>
    </source>
</evidence>
<feature type="compositionally biased region" description="Basic and acidic residues" evidence="1">
    <location>
        <begin position="579"/>
        <end position="590"/>
    </location>
</feature>
<proteinExistence type="predicted"/>
<feature type="compositionally biased region" description="Basic and acidic residues" evidence="1">
    <location>
        <begin position="535"/>
        <end position="549"/>
    </location>
</feature>
<gene>
    <name evidence="2" type="ORF">OFUS_LOCUS11152</name>
</gene>
<dbReference type="InterPro" id="IPR011989">
    <property type="entry name" value="ARM-like"/>
</dbReference>
<evidence type="ECO:0000313" key="2">
    <source>
        <dbReference type="EMBL" id="CAH1785044.1"/>
    </source>
</evidence>
<organism evidence="2 3">
    <name type="scientific">Owenia fusiformis</name>
    <name type="common">Polychaete worm</name>
    <dbReference type="NCBI Taxonomy" id="6347"/>
    <lineage>
        <taxon>Eukaryota</taxon>
        <taxon>Metazoa</taxon>
        <taxon>Spiralia</taxon>
        <taxon>Lophotrochozoa</taxon>
        <taxon>Annelida</taxon>
        <taxon>Polychaeta</taxon>
        <taxon>Sedentaria</taxon>
        <taxon>Canalipalpata</taxon>
        <taxon>Sabellida</taxon>
        <taxon>Oweniida</taxon>
        <taxon>Oweniidae</taxon>
        <taxon>Owenia</taxon>
    </lineage>
</organism>
<evidence type="ECO:0000313" key="3">
    <source>
        <dbReference type="Proteomes" id="UP000749559"/>
    </source>
</evidence>
<name>A0A8J1T4H5_OWEFU</name>
<feature type="compositionally biased region" description="Basic and acidic residues" evidence="1">
    <location>
        <begin position="509"/>
        <end position="520"/>
    </location>
</feature>
<dbReference type="OrthoDB" id="6138244at2759"/>
<accession>A0A8J1T4H5</accession>
<sequence length="1027" mass="114920">MTTLIPTSGLGGSRDSLNGPLEEEHASSNEALPNSGIVIVDLQDGSNIPVSSTKGTFEIGLSLMDTIVVEVHGKSDSDLCITLCRLILNDEGDWLKPTRDLPCLLNDAPVKRQTDISHGSLIKVGDRYMHYNNYNKQYHVIPENDNETPPKENEVPIPSNAPPPKPRRVSNQEEAFLQAELAKAKKMSRSRRSVIDKVPVTYYSILQPILGEEMLDHMDISQQRLQIANLAFSYVSRQLVLHTEADVSPQALDLIYRVLQEMSEDNEDVLLDFIVIYHQEGVNDGTVRQPAHKALILLLTHLLKFSLDPVEPNIVWLQVLNHIVVNHFDDVMEYMIEYQAGASVMGNMAAHASNATIQQYGCCVLAHLANYRQKPNERSPVREGGLDLIVQAIFNHSNDPIVVEPGCRALANVIGNLISTQEQGTQLSKREMRRTDTLWELLEQHALPIIMSVVQTFPENDDIIKNALYVLSHVDVRARSRSLNRADSTESEATLSRASSVQDTDVFSEEDRVKSPREGLLKSPSETALPTVKEASPEVVKKPEKYKESDIEEVLDVPNKEELKSSKAYYDQSENSVKPQDKDNAQKERRIGVTENVDRSHSDAIIDMNQTVDAQIYDNKQNNVSLDVSQANKATERPSWTGEHIPDVLTTLINKSVEDSITSTVSEYYKPLNKENTVEQSYDSTASGAYQFYDIEGLQRQLQKDMASDIELELSMAADSSVADDSDLSNYLNVSKPTKKDSFNDLLESNYGLEESGDISNLLEPSIDDFESLVLKNQESDEIWNKADVELTNYSDTSENTAGYHDGYKENKTDNTSVSPPNNNFENATFTLEDIAEEEMVENGDQDAEQTDQNGEDAFTADHNTVVETLTARHVLMGYIAELWSDGSCFQALKLFKMPMEQLCREVEMAEPPVFQPGDTLTTWDPILVASMLVSLAQRVDRRSIALEILNIVMRLLDAHPLADVVLSLQTTVTTLLWGELQQHIQCTTVVDKLHAKVEGILASEDEEFNDEERHGLTAILYATQKQ</sequence>
<dbReference type="EMBL" id="CAIIXF020000005">
    <property type="protein sequence ID" value="CAH1785044.1"/>
    <property type="molecule type" value="Genomic_DNA"/>
</dbReference>
<feature type="compositionally biased region" description="Polar residues" evidence="1">
    <location>
        <begin position="482"/>
        <end position="505"/>
    </location>
</feature>
<reference evidence="2" key="1">
    <citation type="submission" date="2022-03" db="EMBL/GenBank/DDBJ databases">
        <authorList>
            <person name="Martin C."/>
        </authorList>
    </citation>
    <scope>NUCLEOTIDE SEQUENCE</scope>
</reference>
<dbReference type="AlphaFoldDB" id="A0A8J1T4H5"/>
<feature type="region of interest" description="Disordered" evidence="1">
    <location>
        <begin position="141"/>
        <end position="168"/>
    </location>
</feature>
<dbReference type="Gene3D" id="1.25.10.10">
    <property type="entry name" value="Leucine-rich Repeat Variant"/>
    <property type="match status" value="1"/>
</dbReference>
<keyword evidence="3" id="KW-1185">Reference proteome</keyword>
<feature type="region of interest" description="Disordered" evidence="1">
    <location>
        <begin position="565"/>
        <end position="590"/>
    </location>
</feature>
<protein>
    <submittedName>
        <fullName evidence="2">Uncharacterized protein</fullName>
    </submittedName>
</protein>
<feature type="region of interest" description="Disordered" evidence="1">
    <location>
        <begin position="1"/>
        <end position="28"/>
    </location>
</feature>
<comment type="caution">
    <text evidence="2">The sequence shown here is derived from an EMBL/GenBank/DDBJ whole genome shotgun (WGS) entry which is preliminary data.</text>
</comment>
<dbReference type="SUPFAM" id="SSF48371">
    <property type="entry name" value="ARM repeat"/>
    <property type="match status" value="1"/>
</dbReference>
<feature type="region of interest" description="Disordered" evidence="1">
    <location>
        <begin position="482"/>
        <end position="549"/>
    </location>
</feature>
<dbReference type="Proteomes" id="UP000749559">
    <property type="component" value="Unassembled WGS sequence"/>
</dbReference>